<comment type="function">
    <text evidence="5">Modulates RecA activity.</text>
</comment>
<comment type="similarity">
    <text evidence="2 5">Belongs to the RecX family.</text>
</comment>
<dbReference type="PANTHER" id="PTHR33602">
    <property type="entry name" value="REGULATORY PROTEIN RECX FAMILY PROTEIN"/>
    <property type="match status" value="1"/>
</dbReference>
<accession>A0ABU9VQ77</accession>
<dbReference type="RefSeq" id="WP_343184698.1">
    <property type="nucleotide sequence ID" value="NZ_JBCITM010000002.1"/>
</dbReference>
<keyword evidence="9" id="KW-1185">Reference proteome</keyword>
<evidence type="ECO:0000313" key="8">
    <source>
        <dbReference type="EMBL" id="MEN1759330.1"/>
    </source>
</evidence>
<dbReference type="InterPro" id="IPR053926">
    <property type="entry name" value="RecX_HTH_1st"/>
</dbReference>
<protein>
    <recommendedName>
        <fullName evidence="3 5">Regulatory protein RecX</fullName>
    </recommendedName>
</protein>
<name>A0ABU9VQ77_9CLOT</name>
<evidence type="ECO:0000256" key="2">
    <source>
        <dbReference type="ARBA" id="ARBA00009695"/>
    </source>
</evidence>
<organism evidence="8 9">
    <name type="scientific">Anoxynatronum sibiricum</name>
    <dbReference type="NCBI Taxonomy" id="210623"/>
    <lineage>
        <taxon>Bacteria</taxon>
        <taxon>Bacillati</taxon>
        <taxon>Bacillota</taxon>
        <taxon>Clostridia</taxon>
        <taxon>Eubacteriales</taxon>
        <taxon>Clostridiaceae</taxon>
        <taxon>Anoxynatronum</taxon>
    </lineage>
</organism>
<reference evidence="8 9" key="1">
    <citation type="submission" date="2024-04" db="EMBL/GenBank/DDBJ databases">
        <title>Genome sequencing and metabolic network reconstruction of aminoacids and betaine degradation by Anoxynatronum sibiricum.</title>
        <authorList>
            <person name="Detkova E.N."/>
            <person name="Boltjanskaja Y.V."/>
            <person name="Mardanov A.V."/>
            <person name="Kevbrin V."/>
        </authorList>
    </citation>
    <scope>NUCLEOTIDE SEQUENCE [LARGE SCALE GENOMIC DNA]</scope>
    <source>
        <strain evidence="8 9">Z-7981</strain>
    </source>
</reference>
<dbReference type="InterPro" id="IPR053925">
    <property type="entry name" value="RecX_HTH_3rd"/>
</dbReference>
<evidence type="ECO:0000259" key="7">
    <source>
        <dbReference type="Pfam" id="PF21982"/>
    </source>
</evidence>
<feature type="domain" description="RecX third three-helical" evidence="6">
    <location>
        <begin position="168"/>
        <end position="214"/>
    </location>
</feature>
<feature type="domain" description="RecX first three-helical" evidence="7">
    <location>
        <begin position="7"/>
        <end position="46"/>
    </location>
</feature>
<dbReference type="Pfam" id="PF21981">
    <property type="entry name" value="RecX_HTH3"/>
    <property type="match status" value="1"/>
</dbReference>
<gene>
    <name evidence="5" type="primary">recX</name>
    <name evidence="8" type="ORF">AAIG11_02485</name>
</gene>
<evidence type="ECO:0000256" key="1">
    <source>
        <dbReference type="ARBA" id="ARBA00004496"/>
    </source>
</evidence>
<sequence length="226" mass="26517">MKKKPEAISAALNYLSYQSRTRQEMEKYLKLKEYTSNEIAETLSRLTDYGYINDESFTRRVSEMTMQHPLKGKNSLPGKLARKGIADELIQQAMEVYDEKEDEKKALALARKFMLSTLDKPLRKNLDQLTHKLFSRGFTSEVIYRVIKEIESDESLVKAREDAEPALYDQALALAEKTLQRWEAKEPEEPMLRRRMMKTLYQRGYETDISRRAVENVLSTWSIKQY</sequence>
<comment type="subcellular location">
    <subcellularLocation>
        <location evidence="1 5">Cytoplasm</location>
    </subcellularLocation>
</comment>
<evidence type="ECO:0000256" key="4">
    <source>
        <dbReference type="ARBA" id="ARBA00022490"/>
    </source>
</evidence>
<dbReference type="InterPro" id="IPR003783">
    <property type="entry name" value="Regulatory_RecX"/>
</dbReference>
<comment type="caution">
    <text evidence="8">The sequence shown here is derived from an EMBL/GenBank/DDBJ whole genome shotgun (WGS) entry which is preliminary data.</text>
</comment>
<evidence type="ECO:0000256" key="5">
    <source>
        <dbReference type="HAMAP-Rule" id="MF_01114"/>
    </source>
</evidence>
<dbReference type="PANTHER" id="PTHR33602:SF1">
    <property type="entry name" value="REGULATORY PROTEIN RECX FAMILY PROTEIN"/>
    <property type="match status" value="1"/>
</dbReference>
<dbReference type="HAMAP" id="MF_01114">
    <property type="entry name" value="RecX"/>
    <property type="match status" value="1"/>
</dbReference>
<dbReference type="Proteomes" id="UP001407405">
    <property type="component" value="Unassembled WGS sequence"/>
</dbReference>
<evidence type="ECO:0000259" key="6">
    <source>
        <dbReference type="Pfam" id="PF21981"/>
    </source>
</evidence>
<evidence type="ECO:0000313" key="9">
    <source>
        <dbReference type="Proteomes" id="UP001407405"/>
    </source>
</evidence>
<dbReference type="Pfam" id="PF21982">
    <property type="entry name" value="RecX_HTH1"/>
    <property type="match status" value="1"/>
</dbReference>
<dbReference type="EMBL" id="JBCITM010000002">
    <property type="protein sequence ID" value="MEN1759330.1"/>
    <property type="molecule type" value="Genomic_DNA"/>
</dbReference>
<proteinExistence type="inferred from homology"/>
<dbReference type="InterPro" id="IPR036388">
    <property type="entry name" value="WH-like_DNA-bd_sf"/>
</dbReference>
<keyword evidence="4 5" id="KW-0963">Cytoplasm</keyword>
<dbReference type="Gene3D" id="1.10.10.10">
    <property type="entry name" value="Winged helix-like DNA-binding domain superfamily/Winged helix DNA-binding domain"/>
    <property type="match status" value="4"/>
</dbReference>
<evidence type="ECO:0000256" key="3">
    <source>
        <dbReference type="ARBA" id="ARBA00018111"/>
    </source>
</evidence>